<accession>A0ABY5HRU1</accession>
<evidence type="ECO:0008006" key="4">
    <source>
        <dbReference type="Google" id="ProtNLM"/>
    </source>
</evidence>
<protein>
    <recommendedName>
        <fullName evidence="4">Phage-related minor tail protein</fullName>
    </recommendedName>
</protein>
<sequence length="612" mass="65492">MGMQEVAIKLSMDSSSFVSSAQNVAEAFAKITEKAKEARQAGDDDLAAKFDMQALNLQRMYNGMASGNQAGGGGVAAFNNSVGGLSNTAQSLIGQLGAGDAAGGALSLAGKGAGLLGKLGTGGAIAGGSLMAAAGIGWGIKKLSDLYTTHDEAAEALNASINNTMRLRYDLTTAEGLKAWAVFNKNNPDRINDFKMSSDGKTMIETLESRYKINTKNIEDAFTNASAAANSFGYSMEEGLNMVKNLTQYGFSEGGYDAARNVFGWSKMMGLSKEETADFKGIFYRYGNKTSDALGEAYRANHLMGMKEGQYGETLRILQDVFSDGISKGFTKSIAEIGSTMAFLKNASNNNPLWMGEQGAARYQQLNASSHSATSLSSVTDVLTYKAIASLSEEEKKKILEEHGLESQGGYIDNMMIAELGFIPQIYKKKMELFEQMKGKGNKAGMIGLIKQDTGFDYVQAGQFYNLMQNGKISEADYNTIAGSKIGPEYASRIAASKGSAEMIKTGIAELGKTPTDAINYGVTSIMGMNPEEFGTGITLNSRGGSIRSAATIKDLEKTIEELLSQKDSLYSSRTGELRPGKEDELEKITAELKTLNTLLQKLRNEGLEVSK</sequence>
<organism evidence="2 3">
    <name type="scientific">Treponema putidum</name>
    <dbReference type="NCBI Taxonomy" id="221027"/>
    <lineage>
        <taxon>Bacteria</taxon>
        <taxon>Pseudomonadati</taxon>
        <taxon>Spirochaetota</taxon>
        <taxon>Spirochaetia</taxon>
        <taxon>Spirochaetales</taxon>
        <taxon>Treponemataceae</taxon>
        <taxon>Treponema</taxon>
    </lineage>
</organism>
<dbReference type="RefSeq" id="WP_255805677.1">
    <property type="nucleotide sequence ID" value="NZ_CP038802.1"/>
</dbReference>
<keyword evidence="3" id="KW-1185">Reference proteome</keyword>
<feature type="coiled-coil region" evidence="1">
    <location>
        <begin position="553"/>
        <end position="606"/>
    </location>
</feature>
<keyword evidence="1" id="KW-0175">Coiled coil</keyword>
<evidence type="ECO:0000313" key="2">
    <source>
        <dbReference type="EMBL" id="UTY27652.1"/>
    </source>
</evidence>
<evidence type="ECO:0000256" key="1">
    <source>
        <dbReference type="SAM" id="Coils"/>
    </source>
</evidence>
<name>A0ABY5HRU1_9SPIR</name>
<dbReference type="Proteomes" id="UP001059401">
    <property type="component" value="Chromosome"/>
</dbReference>
<evidence type="ECO:0000313" key="3">
    <source>
        <dbReference type="Proteomes" id="UP001059401"/>
    </source>
</evidence>
<reference evidence="2" key="1">
    <citation type="submission" date="2019-04" db="EMBL/GenBank/DDBJ databases">
        <title>Whole genome sequencing of oral phylogroup 2 treponemes.</title>
        <authorList>
            <person name="Chan Y."/>
            <person name="Zeng H.H."/>
            <person name="Yu X.L."/>
            <person name="Leung W.K."/>
            <person name="Watt R.M."/>
        </authorList>
    </citation>
    <scope>NUCLEOTIDE SEQUENCE</scope>
    <source>
        <strain evidence="2">OMZ 847</strain>
    </source>
</reference>
<proteinExistence type="predicted"/>
<gene>
    <name evidence="2" type="ORF">E4N76_00615</name>
</gene>
<dbReference type="EMBL" id="CP038802">
    <property type="protein sequence ID" value="UTY27652.1"/>
    <property type="molecule type" value="Genomic_DNA"/>
</dbReference>